<dbReference type="PANTHER" id="PTHR21496">
    <property type="entry name" value="FERREDOXIN-RELATED"/>
    <property type="match status" value="1"/>
</dbReference>
<dbReference type="CDD" id="cd03530">
    <property type="entry name" value="Rieske_NirD_small_Bacillus"/>
    <property type="match status" value="1"/>
</dbReference>
<accession>A0A0G3ETR8</accession>
<dbReference type="InterPro" id="IPR017941">
    <property type="entry name" value="Rieske_2Fe-2S"/>
</dbReference>
<keyword evidence="4" id="KW-0408">Iron</keyword>
<evidence type="ECO:0000256" key="6">
    <source>
        <dbReference type="ARBA" id="ARBA00023063"/>
    </source>
</evidence>
<dbReference type="EMBL" id="CP011568">
    <property type="protein sequence ID" value="AKJ68757.1"/>
    <property type="molecule type" value="Genomic_DNA"/>
</dbReference>
<keyword evidence="6" id="KW-0534">Nitrate assimilation</keyword>
<evidence type="ECO:0000256" key="5">
    <source>
        <dbReference type="ARBA" id="ARBA00023014"/>
    </source>
</evidence>
<evidence type="ECO:0000259" key="7">
    <source>
        <dbReference type="PROSITE" id="PS51296"/>
    </source>
</evidence>
<evidence type="ECO:0000256" key="3">
    <source>
        <dbReference type="ARBA" id="ARBA00023002"/>
    </source>
</evidence>
<name>A0A0G3ETR8_9BURK</name>
<dbReference type="GO" id="GO:0046872">
    <property type="term" value="F:metal ion binding"/>
    <property type="evidence" value="ECO:0007669"/>
    <property type="project" value="UniProtKB-KW"/>
</dbReference>
<keyword evidence="2" id="KW-0479">Metal-binding</keyword>
<evidence type="ECO:0000256" key="4">
    <source>
        <dbReference type="ARBA" id="ARBA00023004"/>
    </source>
</evidence>
<protein>
    <submittedName>
        <fullName evidence="8">Nitrite reductase</fullName>
    </submittedName>
</protein>
<dbReference type="GO" id="GO:0051537">
    <property type="term" value="F:2 iron, 2 sulfur cluster binding"/>
    <property type="evidence" value="ECO:0007669"/>
    <property type="project" value="UniProtKB-KW"/>
</dbReference>
<gene>
    <name evidence="8" type="ORF">ABW99_11540</name>
</gene>
<dbReference type="Gene3D" id="2.102.10.10">
    <property type="entry name" value="Rieske [2Fe-2S] iron-sulphur domain"/>
    <property type="match status" value="1"/>
</dbReference>
<dbReference type="PROSITE" id="PS51296">
    <property type="entry name" value="RIESKE"/>
    <property type="match status" value="1"/>
</dbReference>
<dbReference type="Proteomes" id="UP000036700">
    <property type="component" value="Chromosome"/>
</dbReference>
<dbReference type="GO" id="GO:0042128">
    <property type="term" value="P:nitrate assimilation"/>
    <property type="evidence" value="ECO:0007669"/>
    <property type="project" value="UniProtKB-KW"/>
</dbReference>
<keyword evidence="5" id="KW-0411">Iron-sulfur</keyword>
<organism evidence="8 9">
    <name type="scientific">Pandoraea thiooxydans</name>
    <dbReference type="NCBI Taxonomy" id="445709"/>
    <lineage>
        <taxon>Bacteria</taxon>
        <taxon>Pseudomonadati</taxon>
        <taxon>Pseudomonadota</taxon>
        <taxon>Betaproteobacteria</taxon>
        <taxon>Burkholderiales</taxon>
        <taxon>Burkholderiaceae</taxon>
        <taxon>Pandoraea</taxon>
    </lineage>
</organism>
<dbReference type="PANTHER" id="PTHR21496:SF23">
    <property type="entry name" value="3-PHENYLPROPIONATE_CINNAMIC ACID DIOXYGENASE FERREDOXIN SUBUNIT"/>
    <property type="match status" value="1"/>
</dbReference>
<evidence type="ECO:0000256" key="2">
    <source>
        <dbReference type="ARBA" id="ARBA00022723"/>
    </source>
</evidence>
<reference evidence="9" key="1">
    <citation type="submission" date="2015-06" db="EMBL/GenBank/DDBJ databases">
        <authorList>
            <person name="Lim Y.L."/>
            <person name="Ee R."/>
            <person name="Yong D."/>
            <person name="How K.Y."/>
            <person name="Yin W.F."/>
            <person name="Chan K.G."/>
        </authorList>
    </citation>
    <scope>NUCLEOTIDE SEQUENCE [LARGE SCALE GENOMIC DNA]</scope>
    <source>
        <strain evidence="9">DSM 25325</strain>
    </source>
</reference>
<evidence type="ECO:0000256" key="1">
    <source>
        <dbReference type="ARBA" id="ARBA00022714"/>
    </source>
</evidence>
<proteinExistence type="predicted"/>
<dbReference type="NCBIfam" id="TIGR02378">
    <property type="entry name" value="nirD_assim_sml"/>
    <property type="match status" value="1"/>
</dbReference>
<sequence length="125" mass="13569">MLDDNWLAICQIDDIPVLGARLLRRANHSDIAIFRNAEDRVFAVLDRCPHKGGPLSQGIVHGERVSCPLHGWQIGLDDGCALDPDVGCAQTFAVQCDERTVYMLRSELSQPEAAENTQALAASGA</sequence>
<evidence type="ECO:0000313" key="9">
    <source>
        <dbReference type="Proteomes" id="UP000036700"/>
    </source>
</evidence>
<keyword evidence="1" id="KW-0001">2Fe-2S</keyword>
<evidence type="ECO:0000313" key="8">
    <source>
        <dbReference type="EMBL" id="AKJ68757.1"/>
    </source>
</evidence>
<dbReference type="OrthoDB" id="9769355at2"/>
<dbReference type="InterPro" id="IPR036922">
    <property type="entry name" value="Rieske_2Fe-2S_sf"/>
</dbReference>
<dbReference type="Pfam" id="PF00355">
    <property type="entry name" value="Rieske"/>
    <property type="match status" value="1"/>
</dbReference>
<dbReference type="KEGG" id="ptx:ABW99_11540"/>
<dbReference type="STRING" id="445709.ABW99_11540"/>
<dbReference type="SUPFAM" id="SSF50022">
    <property type="entry name" value="ISP domain"/>
    <property type="match status" value="1"/>
</dbReference>
<dbReference type="GO" id="GO:0008942">
    <property type="term" value="F:nitrite reductase [NAD(P)H] activity"/>
    <property type="evidence" value="ECO:0007669"/>
    <property type="project" value="InterPro"/>
</dbReference>
<dbReference type="InterPro" id="IPR012748">
    <property type="entry name" value="Rieske-like_NirD"/>
</dbReference>
<dbReference type="AlphaFoldDB" id="A0A0G3ETR8"/>
<keyword evidence="3" id="KW-0560">Oxidoreductase</keyword>
<dbReference type="PATRIC" id="fig|445709.3.peg.2449"/>
<feature type="domain" description="Rieske" evidence="7">
    <location>
        <begin position="6"/>
        <end position="103"/>
    </location>
</feature>
<keyword evidence="9" id="KW-1185">Reference proteome</keyword>